<dbReference type="Proteomes" id="UP000515703">
    <property type="component" value="Chromosome"/>
</dbReference>
<reference evidence="1 2" key="1">
    <citation type="submission" date="2020-08" db="EMBL/GenBank/DDBJ databases">
        <title>Draft genome sequencing of an Anaerocolumna strain isolated from anoxic soil subjected to BSD treatment.</title>
        <authorList>
            <person name="Uek A."/>
            <person name="Tonouchi A."/>
        </authorList>
    </citation>
    <scope>NUCLEOTIDE SEQUENCE [LARGE SCALE GENOMIC DNA]</scope>
    <source>
        <strain evidence="1 2">CTTW</strain>
    </source>
</reference>
<accession>A0A7I8DKJ5</accession>
<gene>
    <name evidence="1" type="ORF">bsdcttw_20040</name>
</gene>
<evidence type="ECO:0000313" key="1">
    <source>
        <dbReference type="EMBL" id="BCJ98963.1"/>
    </source>
</evidence>
<name>A0A7I8DKJ5_9FIRM</name>
<organism evidence="1 2">
    <name type="scientific">Anaerocolumna chitinilytica</name>
    <dbReference type="NCBI Taxonomy" id="1727145"/>
    <lineage>
        <taxon>Bacteria</taxon>
        <taxon>Bacillati</taxon>
        <taxon>Bacillota</taxon>
        <taxon>Clostridia</taxon>
        <taxon>Lachnospirales</taxon>
        <taxon>Lachnospiraceae</taxon>
        <taxon>Anaerocolumna</taxon>
    </lineage>
</organism>
<evidence type="ECO:0000313" key="2">
    <source>
        <dbReference type="Proteomes" id="UP000515703"/>
    </source>
</evidence>
<dbReference type="EMBL" id="AP023368">
    <property type="protein sequence ID" value="BCJ98963.1"/>
    <property type="molecule type" value="Genomic_DNA"/>
</dbReference>
<proteinExistence type="predicted"/>
<dbReference type="KEGG" id="acht:bsdcttw_20040"/>
<keyword evidence="2" id="KW-1185">Reference proteome</keyword>
<reference evidence="1 2" key="2">
    <citation type="submission" date="2020-08" db="EMBL/GenBank/DDBJ databases">
        <authorList>
            <person name="Ueki A."/>
            <person name="Tonouchi A."/>
        </authorList>
    </citation>
    <scope>NUCLEOTIDE SEQUENCE [LARGE SCALE GENOMIC DNA]</scope>
    <source>
        <strain evidence="1 2">CTTW</strain>
    </source>
</reference>
<sequence>MVSIKYFSQVTVVKSTYTYCSKNPRYNVDTTGNATIIIILDRLVMILAIPKAIGGDSYVENLYLSYCNIYYYSFYITTNALYNS</sequence>
<protein>
    <submittedName>
        <fullName evidence="1">Uncharacterized protein</fullName>
    </submittedName>
</protein>
<dbReference type="AlphaFoldDB" id="A0A7I8DKJ5"/>